<reference evidence="1 2" key="1">
    <citation type="submission" date="2020-12" db="EMBL/GenBank/DDBJ databases">
        <title>WGS of Legionella: environmental sample.</title>
        <authorList>
            <person name="Cristino S."/>
            <person name="Girolamini L."/>
            <person name="Salaris S."/>
            <person name="Pascale M.R."/>
            <person name="Mazzotta M."/>
            <person name="Orsini M."/>
            <person name="Grottola A."/>
        </authorList>
    </citation>
    <scope>NUCLEOTIDE SEQUENCE [LARGE SCALE GENOMIC DNA]</scope>
    <source>
        <strain evidence="1 2">30cs62</strain>
    </source>
</reference>
<gene>
    <name evidence="1" type="ORF">I5282_12750</name>
</gene>
<name>A0ABS1WDK1_9GAMM</name>
<dbReference type="InterPro" id="IPR032710">
    <property type="entry name" value="NTF2-like_dom_sf"/>
</dbReference>
<dbReference type="EMBL" id="JADWVN010000026">
    <property type="protein sequence ID" value="MBL7527435.1"/>
    <property type="molecule type" value="Genomic_DNA"/>
</dbReference>
<keyword evidence="2" id="KW-1185">Reference proteome</keyword>
<dbReference type="Proteomes" id="UP000809910">
    <property type="component" value="Unassembled WGS sequence"/>
</dbReference>
<evidence type="ECO:0000313" key="1">
    <source>
        <dbReference type="EMBL" id="MBL7527435.1"/>
    </source>
</evidence>
<proteinExistence type="predicted"/>
<dbReference type="Gene3D" id="3.10.450.50">
    <property type="match status" value="1"/>
</dbReference>
<dbReference type="RefSeq" id="WP_203112829.1">
    <property type="nucleotide sequence ID" value="NZ_JADOBG010000022.1"/>
</dbReference>
<accession>A0ABS1WDK1</accession>
<sequence length="125" mass="14723">MSNIDLLKNIWESVYDPRNDVSTVIKQYFHPNYTQCINGVEMSYDDYISHVKEQKQNMQINKIDYKHVLEDGDEVFALYYPRGTNNEGLLVEAEVIAYFRFEEQKLNRIHGQVRLIVGNLSDVDM</sequence>
<organism evidence="1 2">
    <name type="scientific">Legionella bononiensis</name>
    <dbReference type="NCBI Taxonomy" id="2793102"/>
    <lineage>
        <taxon>Bacteria</taxon>
        <taxon>Pseudomonadati</taxon>
        <taxon>Pseudomonadota</taxon>
        <taxon>Gammaproteobacteria</taxon>
        <taxon>Legionellales</taxon>
        <taxon>Legionellaceae</taxon>
        <taxon>Legionella</taxon>
    </lineage>
</organism>
<evidence type="ECO:0000313" key="2">
    <source>
        <dbReference type="Proteomes" id="UP000809910"/>
    </source>
</evidence>
<dbReference type="SUPFAM" id="SSF54427">
    <property type="entry name" value="NTF2-like"/>
    <property type="match status" value="1"/>
</dbReference>
<comment type="caution">
    <text evidence="1">The sequence shown here is derived from an EMBL/GenBank/DDBJ whole genome shotgun (WGS) entry which is preliminary data.</text>
</comment>
<protein>
    <submittedName>
        <fullName evidence="1">Nuclear transport factor 2 family protein</fullName>
    </submittedName>
</protein>